<dbReference type="EMBL" id="LILD01000001">
    <property type="protein sequence ID" value="KOO39511.1"/>
    <property type="molecule type" value="Genomic_DNA"/>
</dbReference>
<accession>A0A0M0KKX5</accession>
<gene>
    <name evidence="8" type="ORF">AMD02_12125</name>
</gene>
<comment type="subcellular location">
    <subcellularLocation>
        <location evidence="1">Cell membrane</location>
        <topology evidence="1">Multi-pass membrane protein</topology>
    </subcellularLocation>
</comment>
<dbReference type="Pfam" id="PF11728">
    <property type="entry name" value="ArAE_1_C"/>
    <property type="match status" value="1"/>
</dbReference>
<dbReference type="InterPro" id="IPR010343">
    <property type="entry name" value="ArAE_1"/>
</dbReference>
<dbReference type="Pfam" id="PF06081">
    <property type="entry name" value="ArAE_1"/>
    <property type="match status" value="1"/>
</dbReference>
<evidence type="ECO:0000256" key="5">
    <source>
        <dbReference type="ARBA" id="ARBA00023136"/>
    </source>
</evidence>
<dbReference type="GeneID" id="87597088"/>
<dbReference type="InterPro" id="IPR052984">
    <property type="entry name" value="UPF0421"/>
</dbReference>
<evidence type="ECO:0000256" key="4">
    <source>
        <dbReference type="ARBA" id="ARBA00022989"/>
    </source>
</evidence>
<evidence type="ECO:0000256" key="6">
    <source>
        <dbReference type="SAM" id="Phobius"/>
    </source>
</evidence>
<keyword evidence="3 6" id="KW-0812">Transmembrane</keyword>
<evidence type="ECO:0000313" key="8">
    <source>
        <dbReference type="EMBL" id="KOO39511.1"/>
    </source>
</evidence>
<dbReference type="Gene3D" id="1.20.120.940">
    <property type="entry name" value="Putative aromatic acid exporter, C-terminal domain"/>
    <property type="match status" value="1"/>
</dbReference>
<feature type="transmembrane region" description="Helical" evidence="6">
    <location>
        <begin position="79"/>
        <end position="97"/>
    </location>
</feature>
<name>A0A0M0KKX5_ALKHA</name>
<feature type="transmembrane region" description="Helical" evidence="6">
    <location>
        <begin position="104"/>
        <end position="122"/>
    </location>
</feature>
<organism evidence="8">
    <name type="scientific">Halalkalibacterium halodurans</name>
    <name type="common">Bacillus halodurans</name>
    <dbReference type="NCBI Taxonomy" id="86665"/>
    <lineage>
        <taxon>Bacteria</taxon>
        <taxon>Bacillati</taxon>
        <taxon>Bacillota</taxon>
        <taxon>Bacilli</taxon>
        <taxon>Bacillales</taxon>
        <taxon>Bacillaceae</taxon>
        <taxon>Halalkalibacterium (ex Joshi et al. 2022)</taxon>
    </lineage>
</organism>
<feature type="transmembrane region" description="Helical" evidence="6">
    <location>
        <begin position="128"/>
        <end position="146"/>
    </location>
</feature>
<sequence>MKLKIGYRTLKTALGAGISIFIAQALNLEFYASAAILTILCISVSRKGSLRAAWQRFAACMIGLAYSFILLELVGYQPWTLALILILFIPTVVRLNVKEGITTSTVIMLHVYTLGTVSWAIFINEFLLIVIGIGVALIMNAYMPNIERELRKHQRKIEANFRTILRELACYVRTGESEWDGREIPETADEIQKAKSIAMRNINNHFLRYEDQYYHYFKMRERQFDILERIMPFLSSLDDTVVQSDKIADLLEELSEAVSPVNTVSYFQGRIQDIRSYFEARELPKTQKEFETRSALYYVIHELEEYLRMKESLYEKQNKKEKSRER</sequence>
<evidence type="ECO:0000256" key="2">
    <source>
        <dbReference type="ARBA" id="ARBA00022475"/>
    </source>
</evidence>
<dbReference type="GO" id="GO:0005886">
    <property type="term" value="C:plasma membrane"/>
    <property type="evidence" value="ECO:0007669"/>
    <property type="project" value="UniProtKB-SubCell"/>
</dbReference>
<dbReference type="InterPro" id="IPR021062">
    <property type="entry name" value="ArAE_1_C"/>
</dbReference>
<evidence type="ECO:0000256" key="3">
    <source>
        <dbReference type="ARBA" id="ARBA00022692"/>
    </source>
</evidence>
<dbReference type="PATRIC" id="fig|136160.3.peg.2846"/>
<feature type="transmembrane region" description="Helical" evidence="6">
    <location>
        <begin position="54"/>
        <end position="73"/>
    </location>
</feature>
<dbReference type="InterPro" id="IPR038323">
    <property type="entry name" value="ArAE_1_C_sf"/>
</dbReference>
<evidence type="ECO:0000259" key="7">
    <source>
        <dbReference type="Pfam" id="PF11728"/>
    </source>
</evidence>
<feature type="transmembrane region" description="Helical" evidence="6">
    <location>
        <begin position="20"/>
        <end position="42"/>
    </location>
</feature>
<comment type="caution">
    <text evidence="8">The sequence shown here is derived from an EMBL/GenBank/DDBJ whole genome shotgun (WGS) entry which is preliminary data.</text>
</comment>
<proteinExistence type="predicted"/>
<keyword evidence="4 6" id="KW-1133">Transmembrane helix</keyword>
<dbReference type="PANTHER" id="PTHR40064:SF1">
    <property type="entry name" value="MEMBRANE PROTEIN"/>
    <property type="match status" value="1"/>
</dbReference>
<keyword evidence="5 6" id="KW-0472">Membrane</keyword>
<keyword evidence="2" id="KW-1003">Cell membrane</keyword>
<evidence type="ECO:0000256" key="1">
    <source>
        <dbReference type="ARBA" id="ARBA00004651"/>
    </source>
</evidence>
<dbReference type="RefSeq" id="WP_053431461.1">
    <property type="nucleotide sequence ID" value="NZ_CP040441.1"/>
</dbReference>
<dbReference type="AlphaFoldDB" id="A0A0M0KKX5"/>
<reference evidence="8" key="1">
    <citation type="submission" date="2015-08" db="EMBL/GenBank/DDBJ databases">
        <title>Complete DNA Sequence of Pseudomonas syringae pv. actinidiae, the Causal Agent of Kiwifruit Canker Disease.</title>
        <authorList>
            <person name="Rikkerink E.H.A."/>
            <person name="Fineran P.C."/>
        </authorList>
    </citation>
    <scope>NUCLEOTIDE SEQUENCE</scope>
    <source>
        <strain evidence="8">DSM 13666</strain>
    </source>
</reference>
<feature type="domain" description="Putative aromatic acid exporter C-terminal" evidence="7">
    <location>
        <begin position="147"/>
        <end position="311"/>
    </location>
</feature>
<dbReference type="PANTHER" id="PTHR40064">
    <property type="entry name" value="MEMBRANE PROTEIN-RELATED"/>
    <property type="match status" value="1"/>
</dbReference>
<protein>
    <recommendedName>
        <fullName evidence="7">Putative aromatic acid exporter C-terminal domain-containing protein</fullName>
    </recommendedName>
</protein>